<sequence length="98" mass="10224">MSFLKNLLNMGHHGSGNNSHQQRNKHHGGSQAHGGSRQNDWGNVPGNPNNCVSCNFGNAAGARFCQQCGNTLQPKNCGACGVAKIAGAKFCANCGTQQ</sequence>
<feature type="region of interest" description="Disordered" evidence="1">
    <location>
        <begin position="1"/>
        <end position="43"/>
    </location>
</feature>
<dbReference type="STRING" id="279113.CPter91_3094"/>
<dbReference type="AlphaFoldDB" id="A0A127Q5U2"/>
<proteinExistence type="predicted"/>
<reference evidence="3 4" key="1">
    <citation type="submission" date="2015-11" db="EMBL/GenBank/DDBJ databases">
        <title>Exploring the genomic traits of fungus-feeding bacterial genus Collimonas.</title>
        <authorList>
            <person name="Song C."/>
            <person name="Schmidt R."/>
            <person name="de Jager V."/>
            <person name="Krzyzanowska D."/>
            <person name="Jongedijk E."/>
            <person name="Cankar K."/>
            <person name="Beekwilder J."/>
            <person name="van Veen A."/>
            <person name="de Boer W."/>
            <person name="van Veen J.A."/>
            <person name="Garbeva P."/>
        </authorList>
    </citation>
    <scope>NUCLEOTIDE SEQUENCE [LARGE SCALE GENOMIC DNA]</scope>
    <source>
        <strain evidence="3 4">Ter91</strain>
    </source>
</reference>
<dbReference type="PATRIC" id="fig|279113.9.peg.3059"/>
<dbReference type="OrthoDB" id="8708757at2"/>
<evidence type="ECO:0000259" key="2">
    <source>
        <dbReference type="Pfam" id="PF12773"/>
    </source>
</evidence>
<dbReference type="InterPro" id="IPR025874">
    <property type="entry name" value="DZR"/>
</dbReference>
<feature type="domain" description="DZANK-type" evidence="2">
    <location>
        <begin position="51"/>
        <end position="95"/>
    </location>
</feature>
<protein>
    <submittedName>
        <fullName evidence="3">Double zinc ribbon family protein</fullName>
    </submittedName>
</protein>
<dbReference type="KEGG" id="cpra:CPter91_3094"/>
<evidence type="ECO:0000256" key="1">
    <source>
        <dbReference type="SAM" id="MobiDB-lite"/>
    </source>
</evidence>
<dbReference type="Pfam" id="PF12773">
    <property type="entry name" value="DZR"/>
    <property type="match status" value="1"/>
</dbReference>
<dbReference type="RefSeq" id="WP_061941377.1">
    <property type="nucleotide sequence ID" value="NZ_JBAUGN010000113.1"/>
</dbReference>
<gene>
    <name evidence="3" type="ORF">CPter91_3094</name>
</gene>
<dbReference type="EMBL" id="CP013234">
    <property type="protein sequence ID" value="AMP05429.1"/>
    <property type="molecule type" value="Genomic_DNA"/>
</dbReference>
<evidence type="ECO:0000313" key="3">
    <source>
        <dbReference type="EMBL" id="AMP05429.1"/>
    </source>
</evidence>
<dbReference type="Proteomes" id="UP000074561">
    <property type="component" value="Chromosome"/>
</dbReference>
<evidence type="ECO:0000313" key="4">
    <source>
        <dbReference type="Proteomes" id="UP000074561"/>
    </source>
</evidence>
<organism evidence="3 4">
    <name type="scientific">Collimonas pratensis</name>
    <dbReference type="NCBI Taxonomy" id="279113"/>
    <lineage>
        <taxon>Bacteria</taxon>
        <taxon>Pseudomonadati</taxon>
        <taxon>Pseudomonadota</taxon>
        <taxon>Betaproteobacteria</taxon>
        <taxon>Burkholderiales</taxon>
        <taxon>Oxalobacteraceae</taxon>
        <taxon>Collimonas</taxon>
    </lineage>
</organism>
<name>A0A127Q5U2_9BURK</name>
<accession>A0A127Q5U2</accession>